<evidence type="ECO:0000313" key="2">
    <source>
        <dbReference type="Proteomes" id="UP000796761"/>
    </source>
</evidence>
<proteinExistence type="predicted"/>
<protein>
    <submittedName>
        <fullName evidence="1">Uncharacterized protein</fullName>
    </submittedName>
</protein>
<accession>A0A8K1G0N3</accession>
<dbReference type="AlphaFoldDB" id="A0A8K1G0N3"/>
<dbReference type="EMBL" id="SWJQ01001041">
    <property type="protein sequence ID" value="TRZ09561.1"/>
    <property type="molecule type" value="Genomic_DNA"/>
</dbReference>
<comment type="caution">
    <text evidence="1">The sequence shown here is derived from an EMBL/GenBank/DDBJ whole genome shotgun (WGS) entry which is preliminary data.</text>
</comment>
<organism evidence="1 2">
    <name type="scientific">Zosterops borbonicus</name>
    <dbReference type="NCBI Taxonomy" id="364589"/>
    <lineage>
        <taxon>Eukaryota</taxon>
        <taxon>Metazoa</taxon>
        <taxon>Chordata</taxon>
        <taxon>Craniata</taxon>
        <taxon>Vertebrata</taxon>
        <taxon>Euteleostomi</taxon>
        <taxon>Archelosauria</taxon>
        <taxon>Archosauria</taxon>
        <taxon>Dinosauria</taxon>
        <taxon>Saurischia</taxon>
        <taxon>Theropoda</taxon>
        <taxon>Coelurosauria</taxon>
        <taxon>Aves</taxon>
        <taxon>Neognathae</taxon>
        <taxon>Neoaves</taxon>
        <taxon>Telluraves</taxon>
        <taxon>Australaves</taxon>
        <taxon>Passeriformes</taxon>
        <taxon>Sylvioidea</taxon>
        <taxon>Zosteropidae</taxon>
        <taxon>Zosterops</taxon>
    </lineage>
</organism>
<sequence>MTFPKNLHGDAQRTELEMEIWKIWEADHSDHPPEVQHTLAHECYQVGPQGIFNGVESTWEASRSESTVQRMLRISSTGVRKTTLKCEERDFGMDKSYHSRLKAKSTDKLGIFSP</sequence>
<gene>
    <name evidence="1" type="ORF">HGM15179_017545</name>
</gene>
<name>A0A8K1G0N3_9PASS</name>
<dbReference type="Proteomes" id="UP000796761">
    <property type="component" value="Unassembled WGS sequence"/>
</dbReference>
<keyword evidence="2" id="KW-1185">Reference proteome</keyword>
<reference evidence="1" key="1">
    <citation type="submission" date="2019-04" db="EMBL/GenBank/DDBJ databases">
        <title>Genome assembly of Zosterops borbonicus 15179.</title>
        <authorList>
            <person name="Leroy T."/>
            <person name="Anselmetti Y."/>
            <person name="Tilak M.-K."/>
            <person name="Nabholz B."/>
        </authorList>
    </citation>
    <scope>NUCLEOTIDE SEQUENCE</scope>
    <source>
        <strain evidence="1">HGM_15179</strain>
        <tissue evidence="1">Muscle</tissue>
    </source>
</reference>
<evidence type="ECO:0000313" key="1">
    <source>
        <dbReference type="EMBL" id="TRZ09561.1"/>
    </source>
</evidence>